<dbReference type="RefSeq" id="WP_040719139.1">
    <property type="nucleotide sequence ID" value="NZ_CAWPHS010000034.1"/>
</dbReference>
<proteinExistence type="predicted"/>
<comment type="caution">
    <text evidence="2">The sequence shown here is derived from an EMBL/GenBank/DDBJ whole genome shotgun (WGS) entry which is preliminary data.</text>
</comment>
<evidence type="ECO:0000313" key="2">
    <source>
        <dbReference type="EMBL" id="NKY85170.1"/>
    </source>
</evidence>
<sequence>MAATDTGAGGAGTAPNHLLGLTRRRTVDLMRVPHGICHARPRPRRLEAPVRHHVSQIRPQRSPLGIAKRIQ</sequence>
<dbReference type="Proteomes" id="UP000523447">
    <property type="component" value="Unassembled WGS sequence"/>
</dbReference>
<keyword evidence="3" id="KW-1185">Reference proteome</keyword>
<feature type="region of interest" description="Disordered" evidence="1">
    <location>
        <begin position="1"/>
        <end position="20"/>
    </location>
</feature>
<evidence type="ECO:0000256" key="1">
    <source>
        <dbReference type="SAM" id="MobiDB-lite"/>
    </source>
</evidence>
<protein>
    <submittedName>
        <fullName evidence="2">Uncharacterized protein</fullName>
    </submittedName>
</protein>
<name>A0A7X6LV59_9NOCA</name>
<gene>
    <name evidence="2" type="ORF">HGA07_05980</name>
</gene>
<evidence type="ECO:0000313" key="3">
    <source>
        <dbReference type="Proteomes" id="UP000523447"/>
    </source>
</evidence>
<accession>A0A7X6LV59</accession>
<reference evidence="2 3" key="1">
    <citation type="submission" date="2020-04" db="EMBL/GenBank/DDBJ databases">
        <title>MicrobeNet Type strains.</title>
        <authorList>
            <person name="Nicholson A.C."/>
        </authorList>
    </citation>
    <scope>NUCLEOTIDE SEQUENCE [LARGE SCALE GENOMIC DNA]</scope>
    <source>
        <strain evidence="2 3">DSM 44445</strain>
    </source>
</reference>
<dbReference type="AlphaFoldDB" id="A0A7X6LV59"/>
<organism evidence="2 3">
    <name type="scientific">Nocardia veterana</name>
    <dbReference type="NCBI Taxonomy" id="132249"/>
    <lineage>
        <taxon>Bacteria</taxon>
        <taxon>Bacillati</taxon>
        <taxon>Actinomycetota</taxon>
        <taxon>Actinomycetes</taxon>
        <taxon>Mycobacteriales</taxon>
        <taxon>Nocardiaceae</taxon>
        <taxon>Nocardia</taxon>
    </lineage>
</organism>
<feature type="region of interest" description="Disordered" evidence="1">
    <location>
        <begin position="40"/>
        <end position="71"/>
    </location>
</feature>
<dbReference type="EMBL" id="JAAXPE010000004">
    <property type="protein sequence ID" value="NKY85170.1"/>
    <property type="molecule type" value="Genomic_DNA"/>
</dbReference>